<gene>
    <name evidence="1" type="ORF">CFter6_0782</name>
</gene>
<reference evidence="1 2" key="1">
    <citation type="submission" date="2015-11" db="EMBL/GenBank/DDBJ databases">
        <title>Exploring the genomic traits of fungus-feeding bacterial genus Collimonas.</title>
        <authorList>
            <person name="Song C."/>
            <person name="Schmidt R."/>
            <person name="de Jager V."/>
            <person name="Krzyzanowska D."/>
            <person name="Jongedijk E."/>
            <person name="Cankar K."/>
            <person name="Beekwilder J."/>
            <person name="van Veen A."/>
            <person name="de Boer W."/>
            <person name="van Veen J.A."/>
            <person name="Garbeva P."/>
        </authorList>
    </citation>
    <scope>NUCLEOTIDE SEQUENCE [LARGE SCALE GENOMIC DNA]</scope>
    <source>
        <strain evidence="1 2">Ter6</strain>
    </source>
</reference>
<dbReference type="PATRIC" id="fig|158899.10.peg.800"/>
<evidence type="ECO:0000313" key="1">
    <source>
        <dbReference type="EMBL" id="AMO93507.1"/>
    </source>
</evidence>
<name>A0A127P6V9_9BURK</name>
<proteinExistence type="predicted"/>
<sequence>MMIPLKESQFSEPAQSYTQLPRNWIRRIQKIMQEIAMPIWHPPEENEVSR</sequence>
<accession>A0A127P6V9</accession>
<dbReference type="EMBL" id="CP013232">
    <property type="protein sequence ID" value="AMO93507.1"/>
    <property type="molecule type" value="Genomic_DNA"/>
</dbReference>
<organism evidence="1">
    <name type="scientific">Collimonas fungivorans</name>
    <dbReference type="NCBI Taxonomy" id="158899"/>
    <lineage>
        <taxon>Bacteria</taxon>
        <taxon>Pseudomonadati</taxon>
        <taxon>Pseudomonadota</taxon>
        <taxon>Betaproteobacteria</taxon>
        <taxon>Burkholderiales</taxon>
        <taxon>Oxalobacteraceae</taxon>
        <taxon>Collimonas</taxon>
    </lineage>
</organism>
<evidence type="ECO:0000313" key="2">
    <source>
        <dbReference type="Proteomes" id="UP000072421"/>
    </source>
</evidence>
<dbReference type="Proteomes" id="UP000072421">
    <property type="component" value="Chromosome"/>
</dbReference>
<dbReference type="AlphaFoldDB" id="A0A127P6V9"/>
<protein>
    <submittedName>
        <fullName evidence="1">Uncharacterized protein</fullName>
    </submittedName>
</protein>